<evidence type="ECO:0000313" key="2">
    <source>
        <dbReference type="Proteomes" id="UP001156781"/>
    </source>
</evidence>
<evidence type="ECO:0000313" key="1">
    <source>
        <dbReference type="EMBL" id="QYF49874.1"/>
    </source>
</evidence>
<keyword evidence="2" id="KW-1185">Reference proteome</keyword>
<reference evidence="1" key="1">
    <citation type="submission" date="2021-03" db="EMBL/GenBank/DDBJ databases">
        <authorList>
            <person name="Chen Y.-M."/>
            <person name="Zhang Y.-Z."/>
        </authorList>
    </citation>
    <scope>NUCLEOTIDE SEQUENCE</scope>
    <source>
        <strain evidence="1">237-k141_63393</strain>
    </source>
</reference>
<dbReference type="Proteomes" id="UP001156781">
    <property type="component" value="Genome"/>
</dbReference>
<dbReference type="EMBL" id="MW897033">
    <property type="protein sequence ID" value="QYF49874.1"/>
    <property type="molecule type" value="Viral_cRNA"/>
</dbReference>
<accession>A0AAJ4PCV3</accession>
<protein>
    <submittedName>
        <fullName evidence="1">Protein 5</fullName>
    </submittedName>
</protein>
<sequence>MDGRCHQSILSFHLKNKVVTDIFKDFKGVLTPVFTSLEQSRVYQEISICFLFISMISESLKLRGAIRMSDKLGSDADSLCSISWTSTSQMWGFMMSPVAFLSGEIGDRLMIHSFVSADSHPEGATLASARVLIRIGTRAPISRLSEIFNWPSSREFESGIFSTDRQQDAMLNMISSYYSKGKVDGSNIWEDLSALVLPKVSCNLEELAMKTFPCFSGCFNCYPRWILNYLCMDKAYSFRARVMEMLQENLGVERPWNDCKIKWLFDHLCAYFPQEIHVGHIQDYGAHSIAAMRRVCSEQRNCWVCKSELDKGTSAGPDNMTRILTEREGTGTPIRSLLTLLGNVLSDPNIPLAILSLIGVVI</sequence>
<reference evidence="1" key="2">
    <citation type="journal article" date="2022" name="Nat. Microbiol.">
        <title>RNA viromes from terrestrial sites across China expand environmental viral diversity.</title>
        <authorList>
            <person name="Chiapello M."/>
            <person name="Rodriguez-Romero J."/>
            <person name="Ayllon M.A."/>
            <person name="Turina M."/>
        </authorList>
    </citation>
    <scope>NUCLEOTIDE SEQUENCE</scope>
    <source>
        <strain evidence="1">237-k141_63393</strain>
    </source>
</reference>
<name>A0AAJ4PCV3_9RHAB</name>
<proteinExistence type="predicted"/>
<organism evidence="1 2">
    <name type="scientific">Xinjiang varicosavirus</name>
    <dbReference type="NCBI Taxonomy" id="3071319"/>
    <lineage>
        <taxon>Viruses</taxon>
        <taxon>Riboviria</taxon>
        <taxon>Orthornavirae</taxon>
        <taxon>Negarnaviricota</taxon>
        <taxon>Haploviricotina</taxon>
        <taxon>Monjiviricetes</taxon>
        <taxon>Mononegavirales</taxon>
        <taxon>Rhabdoviridae</taxon>
        <taxon>Betarhabdovirinae</taxon>
        <taxon>Varicosavirus</taxon>
        <taxon>Varicosavirus xinjiangense</taxon>
    </lineage>
</organism>